<evidence type="ECO:0000256" key="1">
    <source>
        <dbReference type="ARBA" id="ARBA00022487"/>
    </source>
</evidence>
<dbReference type="eggNOG" id="COG1506">
    <property type="taxonomic scope" value="Bacteria"/>
</dbReference>
<evidence type="ECO:0000256" key="3">
    <source>
        <dbReference type="ARBA" id="ARBA00022801"/>
    </source>
</evidence>
<keyword evidence="1" id="KW-0719">Serine esterase</keyword>
<dbReference type="InParanoid" id="E8R0G1"/>
<evidence type="ECO:0000256" key="2">
    <source>
        <dbReference type="ARBA" id="ARBA00022729"/>
    </source>
</evidence>
<reference evidence="5 6" key="2">
    <citation type="journal article" date="2011" name="Stand. Genomic Sci.">
        <title>Complete genome sequence of Isosphaera pallida type strain (IS1B).</title>
        <authorList>
            <consortium name="US DOE Joint Genome Institute (JGI-PGF)"/>
            <person name="Goker M."/>
            <person name="Cleland D."/>
            <person name="Saunders E."/>
            <person name="Lapidus A."/>
            <person name="Nolan M."/>
            <person name="Lucas S."/>
            <person name="Hammon N."/>
            <person name="Deshpande S."/>
            <person name="Cheng J.F."/>
            <person name="Tapia R."/>
            <person name="Han C."/>
            <person name="Goodwin L."/>
            <person name="Pitluck S."/>
            <person name="Liolios K."/>
            <person name="Pagani I."/>
            <person name="Ivanova N."/>
            <person name="Mavromatis K."/>
            <person name="Pati A."/>
            <person name="Chen A."/>
            <person name="Palaniappan K."/>
            <person name="Land M."/>
            <person name="Hauser L."/>
            <person name="Chang Y.J."/>
            <person name="Jeffries C.D."/>
            <person name="Detter J.C."/>
            <person name="Beck B."/>
            <person name="Woyke T."/>
            <person name="Bristow J."/>
            <person name="Eisen J.A."/>
            <person name="Markowitz V."/>
            <person name="Hugenholtz P."/>
            <person name="Kyrpides N.C."/>
            <person name="Klenk H.P."/>
        </authorList>
    </citation>
    <scope>NUCLEOTIDE SEQUENCE [LARGE SCALE GENOMIC DNA]</scope>
    <source>
        <strain evidence="6">ATCC 43644 / DSM 9630 / IS1B</strain>
    </source>
</reference>
<proteinExistence type="predicted"/>
<evidence type="ECO:0000313" key="6">
    <source>
        <dbReference type="Proteomes" id="UP000008631"/>
    </source>
</evidence>
<dbReference type="EMBL" id="CP002353">
    <property type="protein sequence ID" value="ADV63293.1"/>
    <property type="molecule type" value="Genomic_DNA"/>
</dbReference>
<keyword evidence="3" id="KW-0378">Hydrolase</keyword>
<protein>
    <submittedName>
        <fullName evidence="5">Acetyl xylan esterase</fullName>
    </submittedName>
</protein>
<keyword evidence="2" id="KW-0732">Signal</keyword>
<evidence type="ECO:0000313" key="5">
    <source>
        <dbReference type="EMBL" id="ADV63293.1"/>
    </source>
</evidence>
<organism evidence="5 6">
    <name type="scientific">Isosphaera pallida (strain ATCC 43644 / DSM 9630 / IS1B)</name>
    <dbReference type="NCBI Taxonomy" id="575540"/>
    <lineage>
        <taxon>Bacteria</taxon>
        <taxon>Pseudomonadati</taxon>
        <taxon>Planctomycetota</taxon>
        <taxon>Planctomycetia</taxon>
        <taxon>Isosphaerales</taxon>
        <taxon>Isosphaeraceae</taxon>
        <taxon>Isosphaera</taxon>
    </lineage>
</organism>
<keyword evidence="6" id="KW-1185">Reference proteome</keyword>
<dbReference type="KEGG" id="ipa:Isop_2725"/>
<evidence type="ECO:0000259" key="4">
    <source>
        <dbReference type="Pfam" id="PF22244"/>
    </source>
</evidence>
<dbReference type="Gene3D" id="3.40.50.1820">
    <property type="entry name" value="alpha/beta hydrolase"/>
    <property type="match status" value="1"/>
</dbReference>
<dbReference type="SUPFAM" id="SSF53474">
    <property type="entry name" value="alpha/beta-Hydrolases"/>
    <property type="match status" value="1"/>
</dbReference>
<reference key="1">
    <citation type="submission" date="2010-11" db="EMBL/GenBank/DDBJ databases">
        <title>The complete sequence of chromosome of Isophaera pallida ATCC 43644.</title>
        <authorList>
            <consortium name="US DOE Joint Genome Institute (JGI-PGF)"/>
            <person name="Lucas S."/>
            <person name="Copeland A."/>
            <person name="Lapidus A."/>
            <person name="Bruce D."/>
            <person name="Goodwin L."/>
            <person name="Pitluck S."/>
            <person name="Kyrpides N."/>
            <person name="Mavromatis K."/>
            <person name="Pagani I."/>
            <person name="Ivanova N."/>
            <person name="Saunders E."/>
            <person name="Brettin T."/>
            <person name="Detter J.C."/>
            <person name="Han C."/>
            <person name="Tapia R."/>
            <person name="Land M."/>
            <person name="Hauser L."/>
            <person name="Markowitz V."/>
            <person name="Cheng J.-F."/>
            <person name="Hugenholtz P."/>
            <person name="Woyke T."/>
            <person name="Wu D."/>
            <person name="Eisen J.A."/>
        </authorList>
    </citation>
    <scope>NUCLEOTIDE SEQUENCE</scope>
    <source>
        <strain>ATCC 43644</strain>
    </source>
</reference>
<dbReference type="AlphaFoldDB" id="E8R0G1"/>
<dbReference type="GO" id="GO:0052689">
    <property type="term" value="F:carboxylic ester hydrolase activity"/>
    <property type="evidence" value="ECO:0007669"/>
    <property type="project" value="UniProtKB-KW"/>
</dbReference>
<dbReference type="HOGENOM" id="CLU_045118_0_0_0"/>
<dbReference type="Pfam" id="PF22244">
    <property type="entry name" value="GCE_fung"/>
    <property type="match status" value="1"/>
</dbReference>
<dbReference type="InterPro" id="IPR029058">
    <property type="entry name" value="AB_hydrolase_fold"/>
</dbReference>
<dbReference type="STRING" id="575540.Isop_2725"/>
<accession>E8R0G1</accession>
<dbReference type="InterPro" id="IPR054579">
    <property type="entry name" value="GCE-like_dom"/>
</dbReference>
<gene>
    <name evidence="5" type="ordered locus">Isop_2725</name>
</gene>
<feature type="domain" description="4-O-methyl-glucuronoyl methylesterase-like" evidence="4">
    <location>
        <begin position="251"/>
        <end position="398"/>
    </location>
</feature>
<name>E8R0G1_ISOPI</name>
<sequence>MFLVETAIPHPQHLNRLIRGLIAMTTALTFLNAADEAEAQPAGVNYDESKVPAYTLPDPLAPGGGPRVQSADEWRERGRPATLDLFKRFMFGVIPEGQVITRADLISDHEVFDGKGRRREYTLTLTGPTGRSIAVDILVYTPVDPKRADRSWPAFLGLNFKGNHAVDPDPRIKLCSSWLRPDGDNVVNNRATEKGRGSERSRWPIQTILGRGYAVVTACYHDIDPDYDDGFENGAHALFAEGRGRPRDPSAWGSIAAWAWGLSRIRDHLQTVPEIDPSRVAVMGHSRLGKTALWAGALDERFALVISNESGCGGAALSRRRFGETLERINTAAPHWFCSAFHTFNGKEDALPFDQHQLIALAAPRPVLVCSASEDLWADPKGEFLSALNADPVYRLLGFVGMEAREMPGIGEPILSRVGYHIRAGKHDTTDVDWAVFLDFADRHLTATIRPD</sequence>
<dbReference type="Proteomes" id="UP000008631">
    <property type="component" value="Chromosome"/>
</dbReference>